<keyword evidence="3" id="KW-1185">Reference proteome</keyword>
<dbReference type="SUPFAM" id="SSF89796">
    <property type="entry name" value="CoA-transferase family III (CaiB/BaiF)"/>
    <property type="match status" value="1"/>
</dbReference>
<evidence type="ECO:0000256" key="1">
    <source>
        <dbReference type="SAM" id="Phobius"/>
    </source>
</evidence>
<dbReference type="EMBL" id="QFVT01000005">
    <property type="protein sequence ID" value="PYC47533.1"/>
    <property type="molecule type" value="Genomic_DNA"/>
</dbReference>
<evidence type="ECO:0000313" key="3">
    <source>
        <dbReference type="Proteomes" id="UP000248012"/>
    </source>
</evidence>
<feature type="transmembrane region" description="Helical" evidence="1">
    <location>
        <begin position="64"/>
        <end position="84"/>
    </location>
</feature>
<dbReference type="InterPro" id="IPR023606">
    <property type="entry name" value="CoA-Trfase_III_dom_1_sf"/>
</dbReference>
<keyword evidence="1" id="KW-0812">Transmembrane</keyword>
<feature type="transmembrane region" description="Helical" evidence="1">
    <location>
        <begin position="38"/>
        <end position="57"/>
    </location>
</feature>
<gene>
    <name evidence="2" type="ORF">DI396_08765</name>
</gene>
<dbReference type="Gene3D" id="3.30.1540.10">
    <property type="entry name" value="formyl-coa transferase, domain 3"/>
    <property type="match status" value="1"/>
</dbReference>
<dbReference type="InterPro" id="IPR050509">
    <property type="entry name" value="CoA-transferase_III"/>
</dbReference>
<organism evidence="2 3">
    <name type="scientific">Litorivita pollutaquae</name>
    <dbReference type="NCBI Taxonomy" id="2200892"/>
    <lineage>
        <taxon>Bacteria</taxon>
        <taxon>Pseudomonadati</taxon>
        <taxon>Pseudomonadota</taxon>
        <taxon>Alphaproteobacteria</taxon>
        <taxon>Rhodobacterales</taxon>
        <taxon>Paracoccaceae</taxon>
        <taxon>Litorivita</taxon>
    </lineage>
</organism>
<reference evidence="2 3" key="1">
    <citation type="submission" date="2018-05" db="EMBL/GenBank/DDBJ databases">
        <title>Oceanovita maritima gen. nov., sp. nov., a marine bacterium in the family Rhodobacteraceae isolated from surface seawater of Lundu port Xiamen, China.</title>
        <authorList>
            <person name="Hetharua B.H."/>
            <person name="Min D."/>
            <person name="Liao H."/>
            <person name="Tian Y."/>
        </authorList>
    </citation>
    <scope>NUCLEOTIDE SEQUENCE [LARGE SCALE GENOMIC DNA]</scope>
    <source>
        <strain evidence="2 3">FSX-11</strain>
    </source>
</reference>
<dbReference type="PANTHER" id="PTHR48228">
    <property type="entry name" value="SUCCINYL-COA--D-CITRAMALATE COA-TRANSFERASE"/>
    <property type="match status" value="1"/>
</dbReference>
<name>A0A2V4NBK1_9RHOB</name>
<sequence length="130" mass="13428">MAHAAGHDINDIALSGALWATGPKDGMPVPPLTLLGEFGAGGMLLTFGMVAALLRAARTDKGDVVDAAIVDGAASVMGFIYGFLANGGWENARAANRLDCGAPFYGVYECSDGKRISLAPLEPQFFALLV</sequence>
<accession>A0A2V4NBK1</accession>
<dbReference type="InterPro" id="IPR003673">
    <property type="entry name" value="CoA-Trfase_fam_III"/>
</dbReference>
<dbReference type="GO" id="GO:0003824">
    <property type="term" value="F:catalytic activity"/>
    <property type="evidence" value="ECO:0007669"/>
    <property type="project" value="InterPro"/>
</dbReference>
<dbReference type="Gene3D" id="3.40.50.10540">
    <property type="entry name" value="Crotonobetainyl-coa:carnitine coa-transferase, domain 1"/>
    <property type="match status" value="1"/>
</dbReference>
<dbReference type="PANTHER" id="PTHR48228:SF5">
    <property type="entry name" value="ALPHA-METHYLACYL-COA RACEMASE"/>
    <property type="match status" value="1"/>
</dbReference>
<proteinExistence type="predicted"/>
<dbReference type="InterPro" id="IPR044855">
    <property type="entry name" value="CoA-Trfase_III_dom3_sf"/>
</dbReference>
<comment type="caution">
    <text evidence="2">The sequence shown here is derived from an EMBL/GenBank/DDBJ whole genome shotgun (WGS) entry which is preliminary data.</text>
</comment>
<dbReference type="AlphaFoldDB" id="A0A2V4NBK1"/>
<dbReference type="Proteomes" id="UP000248012">
    <property type="component" value="Unassembled WGS sequence"/>
</dbReference>
<evidence type="ECO:0000313" key="2">
    <source>
        <dbReference type="EMBL" id="PYC47533.1"/>
    </source>
</evidence>
<dbReference type="Pfam" id="PF02515">
    <property type="entry name" value="CoA_transf_3"/>
    <property type="match status" value="1"/>
</dbReference>
<keyword evidence="1" id="KW-0472">Membrane</keyword>
<keyword evidence="1" id="KW-1133">Transmembrane helix</keyword>
<dbReference type="OrthoDB" id="7208981at2"/>
<protein>
    <submittedName>
        <fullName evidence="2">Uncharacterized protein</fullName>
    </submittedName>
</protein>